<sequence>MKYRFSFFALILILSHCASAFQKQSSEADWPKLTQVEQEILKPTRWDIGDTTVSNEDRLDLLIPHVKNLGNVYLGVGSEQNLTLAAWAKSDFIYLMDFTQVVVSANQMMVMFLKESPNKEVFLSRYKKENQAESFALIEKNLPNPNHYKQIFTNTLKFVKKRHRTNKITSDLYNYKMFQTDDEQYAYIRNLALQGRIFPVKGSLLGDITLNSIGDTLKKTGRTIGVLYFSNAEEYFKYPPSFIRSIKNLPVNESSLVVRTISVKQNKFPWSPGSDLSTSIGFHYCVQKVNNFQVWLSQPRTLRSDIIMEEGGEVDKKNGITIVTGLPKS</sequence>
<evidence type="ECO:0000313" key="4">
    <source>
        <dbReference type="Proteomes" id="UP000245133"/>
    </source>
</evidence>
<dbReference type="OrthoDB" id="344308at2"/>
<dbReference type="NCBIfam" id="NF047518">
    <property type="entry name" value="LIC_10091_fam"/>
    <property type="match status" value="1"/>
</dbReference>
<dbReference type="AlphaFoldDB" id="A0A2P2DZK3"/>
<accession>A0A2P2DZK3</accession>
<evidence type="ECO:0000259" key="2">
    <source>
        <dbReference type="Pfam" id="PF25046"/>
    </source>
</evidence>
<feature type="signal peptide" evidence="1">
    <location>
        <begin position="1"/>
        <end position="20"/>
    </location>
</feature>
<gene>
    <name evidence="3" type="ORF">LPTSP4_15760</name>
</gene>
<keyword evidence="1" id="KW-0732">Signal</keyword>
<feature type="chain" id="PRO_5015126903" description="DUF7790 domain-containing protein" evidence="1">
    <location>
        <begin position="21"/>
        <end position="329"/>
    </location>
</feature>
<comment type="caution">
    <text evidence="3">The sequence shown here is derived from an EMBL/GenBank/DDBJ whole genome shotgun (WGS) entry which is preliminary data.</text>
</comment>
<dbReference type="Proteomes" id="UP000245133">
    <property type="component" value="Unassembled WGS sequence"/>
</dbReference>
<name>A0A2P2DZK3_9LEPT</name>
<feature type="domain" description="DUF7790" evidence="2">
    <location>
        <begin position="52"/>
        <end position="323"/>
    </location>
</feature>
<keyword evidence="4" id="KW-1185">Reference proteome</keyword>
<reference evidence="3 4" key="1">
    <citation type="submission" date="2018-02" db="EMBL/GenBank/DDBJ databases">
        <title>Novel Leptospira species isolated from soil and water in Japan.</title>
        <authorList>
            <person name="Nakao R."/>
            <person name="Masuzawa T."/>
        </authorList>
    </citation>
    <scope>NUCLEOTIDE SEQUENCE [LARGE SCALE GENOMIC DNA]</scope>
    <source>
        <strain evidence="3 4">YH101</strain>
    </source>
</reference>
<dbReference type="Pfam" id="PF25046">
    <property type="entry name" value="DUF7790"/>
    <property type="match status" value="1"/>
</dbReference>
<dbReference type="InterPro" id="IPR056692">
    <property type="entry name" value="DUF7790"/>
</dbReference>
<dbReference type="CDD" id="cd21179">
    <property type="entry name" value="LIC_1098-like"/>
    <property type="match status" value="1"/>
</dbReference>
<evidence type="ECO:0000256" key="1">
    <source>
        <dbReference type="SAM" id="SignalP"/>
    </source>
</evidence>
<dbReference type="EMBL" id="BFBB01000003">
    <property type="protein sequence ID" value="GBF50055.1"/>
    <property type="molecule type" value="Genomic_DNA"/>
</dbReference>
<organism evidence="3 4">
    <name type="scientific">Leptospira ryugenii</name>
    <dbReference type="NCBI Taxonomy" id="1917863"/>
    <lineage>
        <taxon>Bacteria</taxon>
        <taxon>Pseudomonadati</taxon>
        <taxon>Spirochaetota</taxon>
        <taxon>Spirochaetia</taxon>
        <taxon>Leptospirales</taxon>
        <taxon>Leptospiraceae</taxon>
        <taxon>Leptospira</taxon>
    </lineage>
</organism>
<evidence type="ECO:0000313" key="3">
    <source>
        <dbReference type="EMBL" id="GBF50055.1"/>
    </source>
</evidence>
<protein>
    <recommendedName>
        <fullName evidence="2">DUF7790 domain-containing protein</fullName>
    </recommendedName>
</protein>
<proteinExistence type="predicted"/>